<organism evidence="1 2">
    <name type="scientific">Melastoma candidum</name>
    <dbReference type="NCBI Taxonomy" id="119954"/>
    <lineage>
        <taxon>Eukaryota</taxon>
        <taxon>Viridiplantae</taxon>
        <taxon>Streptophyta</taxon>
        <taxon>Embryophyta</taxon>
        <taxon>Tracheophyta</taxon>
        <taxon>Spermatophyta</taxon>
        <taxon>Magnoliopsida</taxon>
        <taxon>eudicotyledons</taxon>
        <taxon>Gunneridae</taxon>
        <taxon>Pentapetalae</taxon>
        <taxon>rosids</taxon>
        <taxon>malvids</taxon>
        <taxon>Myrtales</taxon>
        <taxon>Melastomataceae</taxon>
        <taxon>Melastomatoideae</taxon>
        <taxon>Melastomateae</taxon>
        <taxon>Melastoma</taxon>
    </lineage>
</organism>
<proteinExistence type="predicted"/>
<keyword evidence="2" id="KW-1185">Reference proteome</keyword>
<protein>
    <submittedName>
        <fullName evidence="1">Uncharacterized protein</fullName>
    </submittedName>
</protein>
<dbReference type="Proteomes" id="UP001057402">
    <property type="component" value="Chromosome 9"/>
</dbReference>
<evidence type="ECO:0000313" key="2">
    <source>
        <dbReference type="Proteomes" id="UP001057402"/>
    </source>
</evidence>
<gene>
    <name evidence="1" type="ORF">MLD38_030180</name>
</gene>
<dbReference type="EMBL" id="CM042888">
    <property type="protein sequence ID" value="KAI4324721.1"/>
    <property type="molecule type" value="Genomic_DNA"/>
</dbReference>
<sequence>MVNSKAQSKKQQKKQNRGVDFKKIRRKVGKKLPPPKNATNTEIKSKAIILPEQSVAATKDGLAVNKKGLTLKELLQQTSHHNPKVRRDALHGIRDLFLNHPEELSLHKYAIMEKLRERISDDDTVVREVLYRLFKSVIFPACKEDNQGPLVSLLMAYVFNAMTHLRFDLRLTAFKFFDLIIQFYPATFLLHAEQILQRYEDTLHNKLLITSDWGSVKTVLASLLRCLELLSANDRDGASSDNNADERRLLHSFEPDLPTLSSGHSLVTAKLKGLLPNLICFFKDLFSLVQSAASLDMNSFESMLSILQSIDIAVRFLISGSLSRNQNVQKSSHDVALDGPLKALILRELLSLFPLHSMGTMSGKDEERLCTLNVVIAEIYLNIRECIRPPTSLEEEIFGFVVRVLLEKNLERRGRSFTEAKISLLPFIPRLLSMTSSWRTDLLQAFSDAFNDCKGGNALPIAFLAAVDEMILPGRNHACLDSCDPEVLNHQISWMRELPRLLSLQGEKNPSISEAVLRLLLRLGQCTCSNSSFGLEYDNMQYLLLEFFGSCPDKGSTTYGPFVKLPPVCQELAICCLYYFSHLDLPLLKSLSVCCQWNGLEPTILIRIIDVLDSSYVVGRIRVDHLISFFITLLSCYKVLPEFPSAVKTSESTKSNHGTFMQLTRAVCSCLSRVGDRQTILQIVQEMTVDILISPSSVVSTTLDNKCALMRVLVTLDSKPTSLSENSLSRLSSFLPHYLVHLFSHIPRDGNEASLVDVNNSVRYYLTPCLFLFERCDRLLNIVLDEMASLISSKNDASDCSNIVRAIISFLSLINEDMKSREMLRQSKSEIKHVLQTIYPLQSSDEELKMTLHTRHELRSSYLQLNKLLTDSPLEVPPK</sequence>
<name>A0ACB9MPG4_9MYRT</name>
<reference evidence="2" key="1">
    <citation type="journal article" date="2023" name="Front. Plant Sci.">
        <title>Chromosomal-level genome assembly of Melastoma candidum provides insights into trichome evolution.</title>
        <authorList>
            <person name="Zhong Y."/>
            <person name="Wu W."/>
            <person name="Sun C."/>
            <person name="Zou P."/>
            <person name="Liu Y."/>
            <person name="Dai S."/>
            <person name="Zhou R."/>
        </authorList>
    </citation>
    <scope>NUCLEOTIDE SEQUENCE [LARGE SCALE GENOMIC DNA]</scope>
</reference>
<comment type="caution">
    <text evidence="1">The sequence shown here is derived from an EMBL/GenBank/DDBJ whole genome shotgun (WGS) entry which is preliminary data.</text>
</comment>
<accession>A0ACB9MPG4</accession>
<evidence type="ECO:0000313" key="1">
    <source>
        <dbReference type="EMBL" id="KAI4324721.1"/>
    </source>
</evidence>